<organism evidence="1 2">
    <name type="scientific">Candidatus Scalindua japonica</name>
    <dbReference type="NCBI Taxonomy" id="1284222"/>
    <lineage>
        <taxon>Bacteria</taxon>
        <taxon>Pseudomonadati</taxon>
        <taxon>Planctomycetota</taxon>
        <taxon>Candidatus Brocadiia</taxon>
        <taxon>Candidatus Brocadiales</taxon>
        <taxon>Candidatus Scalinduaceae</taxon>
        <taxon>Candidatus Scalindua</taxon>
    </lineage>
</organism>
<name>A0A286U3C4_9BACT</name>
<protein>
    <submittedName>
        <fullName evidence="1">Type IV secretory system protein</fullName>
    </submittedName>
</protein>
<gene>
    <name evidence="1" type="ORF">SCALIN_C36_0014</name>
</gene>
<dbReference type="AlphaFoldDB" id="A0A286U3C4"/>
<keyword evidence="2" id="KW-1185">Reference proteome</keyword>
<accession>A0A286U3C4</accession>
<proteinExistence type="predicted"/>
<evidence type="ECO:0000313" key="2">
    <source>
        <dbReference type="Proteomes" id="UP000218542"/>
    </source>
</evidence>
<dbReference type="EMBL" id="BAOS01000036">
    <property type="protein sequence ID" value="GAX62625.1"/>
    <property type="molecule type" value="Genomic_DNA"/>
</dbReference>
<evidence type="ECO:0000313" key="1">
    <source>
        <dbReference type="EMBL" id="GAX62625.1"/>
    </source>
</evidence>
<sequence length="113" mass="12967">MAMELENSYSTIIGKVKNIDYQMDMITIEMNAGRDDINELSIKIGKGINYIFVRDDKGLLSVDSFKELKLGDDVSIKCKESKDKYEIVEIEKIVKIKELNLQKTLLHLLIKAK</sequence>
<reference evidence="2" key="1">
    <citation type="journal article" date="2017" name="Environ. Microbiol. Rep.">
        <title>Genetic Diversity of Marine Anaerobic Ammonium-Oxidizing Bacteria as Revealed by Genomic and Proteomic Analyses of 'Candidatus Scalindua japonica'.</title>
        <authorList>
            <person name="Oshiki M."/>
            <person name="Mizuto K."/>
            <person name="Kimura Z."/>
            <person name="Kindaichi T."/>
            <person name="Satoh H."/>
            <person name="Okabe S."/>
        </authorList>
    </citation>
    <scope>NUCLEOTIDE SEQUENCE [LARGE SCALE GENOMIC DNA]</scope>
    <source>
        <strain evidence="2">husup-a2</strain>
    </source>
</reference>
<dbReference type="Proteomes" id="UP000218542">
    <property type="component" value="Unassembled WGS sequence"/>
</dbReference>
<comment type="caution">
    <text evidence="1">The sequence shown here is derived from an EMBL/GenBank/DDBJ whole genome shotgun (WGS) entry which is preliminary data.</text>
</comment>